<reference evidence="3" key="1">
    <citation type="journal article" date="2019" name="Int. J. Syst. Evol. Microbiol.">
        <title>The Global Catalogue of Microorganisms (GCM) 10K type strain sequencing project: providing services to taxonomists for standard genome sequencing and annotation.</title>
        <authorList>
            <consortium name="The Broad Institute Genomics Platform"/>
            <consortium name="The Broad Institute Genome Sequencing Center for Infectious Disease"/>
            <person name="Wu L."/>
            <person name="Ma J."/>
        </authorList>
    </citation>
    <scope>NUCLEOTIDE SEQUENCE [LARGE SCALE GENOMIC DNA]</scope>
    <source>
        <strain evidence="3">JCM 15896</strain>
    </source>
</reference>
<comment type="caution">
    <text evidence="2">The sequence shown here is derived from an EMBL/GenBank/DDBJ whole genome shotgun (WGS) entry which is preliminary data.</text>
</comment>
<dbReference type="SUPFAM" id="SSF50969">
    <property type="entry name" value="YVTN repeat-like/Quinoprotein amine dehydrogenase"/>
    <property type="match status" value="1"/>
</dbReference>
<dbReference type="Proteomes" id="UP001500359">
    <property type="component" value="Unassembled WGS sequence"/>
</dbReference>
<evidence type="ECO:0000313" key="2">
    <source>
        <dbReference type="EMBL" id="GAA0858294.1"/>
    </source>
</evidence>
<keyword evidence="3" id="KW-1185">Reference proteome</keyword>
<dbReference type="EMBL" id="BAAAFD010000008">
    <property type="protein sequence ID" value="GAA0858294.1"/>
    <property type="molecule type" value="Genomic_DNA"/>
</dbReference>
<evidence type="ECO:0008006" key="4">
    <source>
        <dbReference type="Google" id="ProtNLM"/>
    </source>
</evidence>
<feature type="chain" id="PRO_5047164463" description="BNR repeat-like domain-containing protein" evidence="1">
    <location>
        <begin position="29"/>
        <end position="586"/>
    </location>
</feature>
<dbReference type="RefSeq" id="WP_343860893.1">
    <property type="nucleotide sequence ID" value="NZ_BAAAFD010000008.1"/>
</dbReference>
<evidence type="ECO:0000313" key="3">
    <source>
        <dbReference type="Proteomes" id="UP001500359"/>
    </source>
</evidence>
<dbReference type="Gene3D" id="2.130.10.10">
    <property type="entry name" value="YVTN repeat-like/Quinoprotein amine dehydrogenase"/>
    <property type="match status" value="1"/>
</dbReference>
<dbReference type="SUPFAM" id="SSF50939">
    <property type="entry name" value="Sialidases"/>
    <property type="match status" value="1"/>
</dbReference>
<gene>
    <name evidence="2" type="ORF">GCM10009114_27360</name>
</gene>
<proteinExistence type="predicted"/>
<accession>A0ABP3WY87</accession>
<organism evidence="2 3">
    <name type="scientific">Aliiglaciecola litoralis</name>
    <dbReference type="NCBI Taxonomy" id="582857"/>
    <lineage>
        <taxon>Bacteria</taxon>
        <taxon>Pseudomonadati</taxon>
        <taxon>Pseudomonadota</taxon>
        <taxon>Gammaproteobacteria</taxon>
        <taxon>Alteromonadales</taxon>
        <taxon>Alteromonadaceae</taxon>
        <taxon>Aliiglaciecola</taxon>
    </lineage>
</organism>
<dbReference type="InterPro" id="IPR015943">
    <property type="entry name" value="WD40/YVTN_repeat-like_dom_sf"/>
</dbReference>
<keyword evidence="1" id="KW-0732">Signal</keyword>
<sequence length="586" mass="65847">MNRPSLLIFISTLFSVVLLNGCASTVNVAPRLSEQSNVNQQEGILLARVVNATSYKLPFNQLFIAPKEVNASKEVKTVLAYAEDRPVGGASVFAVSLKPGEYSISSVRSFIFRGEFYFSRGTGSDPEFGTFKVEAGKVTDLGTMVYYPKPLDDRYTDILVRVPETAQGTILENYFPNLAEQHQDVLTWDADERDEQRFLMYASIAQNPIDFTDIIAAPDGSIYMLSKLGVILRYDTNNGFETLAVDTDLSLSSFAQNQSGDRLVGGHEGALFYQPANGEWHAIQIPAKASVHHVGFYQENQFDVVYSEEEQVVVARFDKQNLSQPQTINQYNYVDEWANAEPQEVPKNRAASSSKRKPRRIDSVWLSDAGAQKRINVSSYIDGQWSAFESGKIETYSYNPDTWKMGPADEETQMDVILDAGAMTLGIEQAGFWSWSGTPTYYVRASDNDQWQKLDPRVRYCKDGSEIRGGVQCFEGRKPTKPQSDRFSFLSSPWFWDAQNGLAIVSFSDYSFWSGQRSTETKILITDNGGQNWKVSELTLPKEYCTTIIGQVKSRILLSCDGATTDFYESTDHGQSWQHIRQQQAF</sequence>
<feature type="signal peptide" evidence="1">
    <location>
        <begin position="1"/>
        <end position="28"/>
    </location>
</feature>
<name>A0ABP3WY87_9ALTE</name>
<evidence type="ECO:0000256" key="1">
    <source>
        <dbReference type="SAM" id="SignalP"/>
    </source>
</evidence>
<protein>
    <recommendedName>
        <fullName evidence="4">BNR repeat-like domain-containing protein</fullName>
    </recommendedName>
</protein>
<dbReference type="InterPro" id="IPR011044">
    <property type="entry name" value="Quino_amine_DH_bsu"/>
</dbReference>
<dbReference type="InterPro" id="IPR036278">
    <property type="entry name" value="Sialidase_sf"/>
</dbReference>